<evidence type="ECO:0000256" key="2">
    <source>
        <dbReference type="SAM" id="MobiDB-lite"/>
    </source>
</evidence>
<evidence type="ECO:0000259" key="3">
    <source>
        <dbReference type="Pfam" id="PF12774"/>
    </source>
</evidence>
<feature type="compositionally biased region" description="Basic residues" evidence="2">
    <location>
        <begin position="250"/>
        <end position="260"/>
    </location>
</feature>
<name>A0A7S3J1R7_9SPIT</name>
<dbReference type="Pfam" id="PF12774">
    <property type="entry name" value="AAA_6"/>
    <property type="match status" value="1"/>
</dbReference>
<feature type="region of interest" description="Disordered" evidence="2">
    <location>
        <begin position="274"/>
        <end position="321"/>
    </location>
</feature>
<dbReference type="EMBL" id="HBII01005436">
    <property type="protein sequence ID" value="CAE0343526.1"/>
    <property type="molecule type" value="Transcribed_RNA"/>
</dbReference>
<feature type="compositionally biased region" description="Basic residues" evidence="2">
    <location>
        <begin position="277"/>
        <end position="286"/>
    </location>
</feature>
<dbReference type="AlphaFoldDB" id="A0A7S3J1R7"/>
<dbReference type="Gene3D" id="3.40.50.300">
    <property type="entry name" value="P-loop containing nucleotide triphosphate hydrolases"/>
    <property type="match status" value="1"/>
</dbReference>
<protein>
    <recommendedName>
        <fullName evidence="3">Dynein heavy chain hydrolytic ATP-binding dynein motor region domain-containing protein</fullName>
    </recommendedName>
</protein>
<dbReference type="InterPro" id="IPR026983">
    <property type="entry name" value="DHC"/>
</dbReference>
<feature type="compositionally biased region" description="Polar residues" evidence="2">
    <location>
        <begin position="310"/>
        <end position="321"/>
    </location>
</feature>
<dbReference type="InterPro" id="IPR027417">
    <property type="entry name" value="P-loop_NTPase"/>
</dbReference>
<sequence length="381" mass="42692">MALHYGYGGAPEGPVGTGKTETTKDLAKCLAKHCFVFNCSSTLNYSAMTKFFKGLATSGAWSCFDEFNRISLIVLSVISQIIIVIQGAIRENISEFLLEETKINFDRECAIFITMNPTYSGRTELPDNLKSLFRTVAIIVPDSLLISEILLYSYGFFEAKSLAQKLIYTFHLAKQQLSQQVHYDFGLRAIKIVLSSAGILKLITSGIVELGTKLTDDFKPQNESADKTQGQADGKDEGEDVLDQPDTKQSKRKSRQFKLKSKMSTKNFKVFKEGRSLKRKETKRHAKEADDAAPKPDNREEQKGIHEQESSLSSKDILNKDNLSVSSLDSEDIIYNDQDLNEDQLNFKETVTQAYKGKGKLIPVKETEASFAIKLNYISDK</sequence>
<dbReference type="PANTHER" id="PTHR22878">
    <property type="entry name" value="DYNEIN HEAVY CHAIN 6, AXONEMAL-LIKE-RELATED"/>
    <property type="match status" value="1"/>
</dbReference>
<dbReference type="SUPFAM" id="SSF52540">
    <property type="entry name" value="P-loop containing nucleoside triphosphate hydrolases"/>
    <property type="match status" value="1"/>
</dbReference>
<feature type="region of interest" description="Disordered" evidence="2">
    <location>
        <begin position="218"/>
        <end position="260"/>
    </location>
</feature>
<organism evidence="4">
    <name type="scientific">Euplotes harpa</name>
    <dbReference type="NCBI Taxonomy" id="151035"/>
    <lineage>
        <taxon>Eukaryota</taxon>
        <taxon>Sar</taxon>
        <taxon>Alveolata</taxon>
        <taxon>Ciliophora</taxon>
        <taxon>Intramacronucleata</taxon>
        <taxon>Spirotrichea</taxon>
        <taxon>Hypotrichia</taxon>
        <taxon>Euplotida</taxon>
        <taxon>Euplotidae</taxon>
        <taxon>Euplotes</taxon>
    </lineage>
</organism>
<dbReference type="InterPro" id="IPR043157">
    <property type="entry name" value="Dynein_AAA1S"/>
</dbReference>
<gene>
    <name evidence="4" type="ORF">EHAR0213_LOCUS2433</name>
</gene>
<dbReference type="GO" id="GO:0030286">
    <property type="term" value="C:dynein complex"/>
    <property type="evidence" value="ECO:0007669"/>
    <property type="project" value="InterPro"/>
</dbReference>
<dbReference type="GO" id="GO:0045505">
    <property type="term" value="F:dynein intermediate chain binding"/>
    <property type="evidence" value="ECO:0007669"/>
    <property type="project" value="InterPro"/>
</dbReference>
<dbReference type="Gene3D" id="1.10.8.710">
    <property type="match status" value="1"/>
</dbReference>
<feature type="domain" description="Dynein heavy chain hydrolytic ATP-binding dynein motor region" evidence="3">
    <location>
        <begin position="2"/>
        <end position="201"/>
    </location>
</feature>
<feature type="compositionally biased region" description="Basic and acidic residues" evidence="2">
    <location>
        <begin position="287"/>
        <end position="309"/>
    </location>
</feature>
<dbReference type="GO" id="GO:0007018">
    <property type="term" value="P:microtubule-based movement"/>
    <property type="evidence" value="ECO:0007669"/>
    <property type="project" value="InterPro"/>
</dbReference>
<dbReference type="GO" id="GO:0051959">
    <property type="term" value="F:dynein light intermediate chain binding"/>
    <property type="evidence" value="ECO:0007669"/>
    <property type="project" value="InterPro"/>
</dbReference>
<comment type="similarity">
    <text evidence="1">Belongs to the dynein heavy chain family.</text>
</comment>
<evidence type="ECO:0000313" key="4">
    <source>
        <dbReference type="EMBL" id="CAE0343526.1"/>
    </source>
</evidence>
<dbReference type="GO" id="GO:0005524">
    <property type="term" value="F:ATP binding"/>
    <property type="evidence" value="ECO:0007669"/>
    <property type="project" value="InterPro"/>
</dbReference>
<reference evidence="4" key="1">
    <citation type="submission" date="2021-01" db="EMBL/GenBank/DDBJ databases">
        <authorList>
            <person name="Corre E."/>
            <person name="Pelletier E."/>
            <person name="Niang G."/>
            <person name="Scheremetjew M."/>
            <person name="Finn R."/>
            <person name="Kale V."/>
            <person name="Holt S."/>
            <person name="Cochrane G."/>
            <person name="Meng A."/>
            <person name="Brown T."/>
            <person name="Cohen L."/>
        </authorList>
    </citation>
    <scope>NUCLEOTIDE SEQUENCE</scope>
    <source>
        <strain evidence="4">FSP1.4</strain>
    </source>
</reference>
<dbReference type="PANTHER" id="PTHR22878:SF70">
    <property type="entry name" value="DYNEIN HEAVY CHAIN 2, AXONEMAL"/>
    <property type="match status" value="1"/>
</dbReference>
<evidence type="ECO:0000256" key="1">
    <source>
        <dbReference type="ARBA" id="ARBA00008887"/>
    </source>
</evidence>
<accession>A0A7S3J1R7</accession>
<proteinExistence type="inferred from homology"/>
<dbReference type="InterPro" id="IPR035699">
    <property type="entry name" value="AAA_6"/>
</dbReference>
<dbReference type="FunFam" id="3.40.50.300:FF:000063">
    <property type="entry name" value="dynein heavy chain 6, axonemal"/>
    <property type="match status" value="1"/>
</dbReference>